<dbReference type="SUPFAM" id="SSF56784">
    <property type="entry name" value="HAD-like"/>
    <property type="match status" value="1"/>
</dbReference>
<dbReference type="InterPro" id="IPR006439">
    <property type="entry name" value="HAD-SF_hydro_IA"/>
</dbReference>
<name>A0ABY4EH52_9BACI</name>
<dbReference type="GO" id="GO:0016787">
    <property type="term" value="F:hydrolase activity"/>
    <property type="evidence" value="ECO:0007669"/>
    <property type="project" value="UniProtKB-KW"/>
</dbReference>
<dbReference type="PANTHER" id="PTHR43434">
    <property type="entry name" value="PHOSPHOGLYCOLATE PHOSPHATASE"/>
    <property type="match status" value="1"/>
</dbReference>
<sequence>MLKGIIFDLDETLVDSTALKNFRDRRDWNSCYSSLNSSYLYKGTNDLLEFCKEKGVKIGIVTMAPRKYAYKILKFHHINYDCLIAYHDVTKRKPHSEPMIKCLEALKLKANEVISFGDDLKDLSSSLNAGIKAFGVSWGVQDRNTLLKGGAEEVFDEFEQIGKFINKEHSFN</sequence>
<keyword evidence="4" id="KW-1185">Reference proteome</keyword>
<reference evidence="3 4" key="1">
    <citation type="submission" date="2022-04" db="EMBL/GenBank/DDBJ databases">
        <title>Halobacillus sp. isolated from saltern.</title>
        <authorList>
            <person name="Won M."/>
            <person name="Lee C.-M."/>
            <person name="Woen H.-Y."/>
            <person name="Kwon S.-W."/>
        </authorList>
    </citation>
    <scope>NUCLEOTIDE SEQUENCE [LARGE SCALE GENOMIC DNA]</scope>
    <source>
        <strain evidence="3 4">SSBR10-3</strain>
    </source>
</reference>
<dbReference type="EMBL" id="CP095073">
    <property type="protein sequence ID" value="UOQ43392.1"/>
    <property type="molecule type" value="Genomic_DNA"/>
</dbReference>
<dbReference type="InterPro" id="IPR041492">
    <property type="entry name" value="HAD_2"/>
</dbReference>
<dbReference type="Proteomes" id="UP000831787">
    <property type="component" value="Chromosome"/>
</dbReference>
<dbReference type="Pfam" id="PF13419">
    <property type="entry name" value="HAD_2"/>
    <property type="match status" value="1"/>
</dbReference>
<protein>
    <submittedName>
        <fullName evidence="3">HAD family hydrolase</fullName>
    </submittedName>
</protein>
<evidence type="ECO:0000256" key="2">
    <source>
        <dbReference type="ARBA" id="ARBA00022842"/>
    </source>
</evidence>
<gene>
    <name evidence="3" type="ORF">MUN89_15900</name>
</gene>
<accession>A0ABY4EH52</accession>
<dbReference type="RefSeq" id="WP_244708751.1">
    <property type="nucleotide sequence ID" value="NZ_CP095073.1"/>
</dbReference>
<organism evidence="3 4">
    <name type="scientific">Halobacillus salinarum</name>
    <dbReference type="NCBI Taxonomy" id="2932257"/>
    <lineage>
        <taxon>Bacteria</taxon>
        <taxon>Bacillati</taxon>
        <taxon>Bacillota</taxon>
        <taxon>Bacilli</taxon>
        <taxon>Bacillales</taxon>
        <taxon>Bacillaceae</taxon>
        <taxon>Halobacillus</taxon>
    </lineage>
</organism>
<evidence type="ECO:0000256" key="1">
    <source>
        <dbReference type="ARBA" id="ARBA00022801"/>
    </source>
</evidence>
<keyword evidence="1 3" id="KW-0378">Hydrolase</keyword>
<dbReference type="NCBIfam" id="TIGR01549">
    <property type="entry name" value="HAD-SF-IA-v1"/>
    <property type="match status" value="1"/>
</dbReference>
<evidence type="ECO:0000313" key="4">
    <source>
        <dbReference type="Proteomes" id="UP000831787"/>
    </source>
</evidence>
<keyword evidence="2" id="KW-0460">Magnesium</keyword>
<dbReference type="InterPro" id="IPR050155">
    <property type="entry name" value="HAD-like_hydrolase_sf"/>
</dbReference>
<dbReference type="InterPro" id="IPR023214">
    <property type="entry name" value="HAD_sf"/>
</dbReference>
<proteinExistence type="predicted"/>
<dbReference type="InterPro" id="IPR036412">
    <property type="entry name" value="HAD-like_sf"/>
</dbReference>
<dbReference type="Gene3D" id="3.40.50.1000">
    <property type="entry name" value="HAD superfamily/HAD-like"/>
    <property type="match status" value="1"/>
</dbReference>
<evidence type="ECO:0000313" key="3">
    <source>
        <dbReference type="EMBL" id="UOQ43392.1"/>
    </source>
</evidence>
<dbReference type="PANTHER" id="PTHR43434:SF1">
    <property type="entry name" value="PHOSPHOGLYCOLATE PHOSPHATASE"/>
    <property type="match status" value="1"/>
</dbReference>